<accession>A4X0X0</accession>
<dbReference type="AlphaFoldDB" id="A4X0X0"/>
<organism evidence="2 3">
    <name type="scientific">Salinispora tropica (strain ATCC BAA-916 / DSM 44818 / JCM 13857 / NBRC 105044 / CNB-440)</name>
    <dbReference type="NCBI Taxonomy" id="369723"/>
    <lineage>
        <taxon>Bacteria</taxon>
        <taxon>Bacillati</taxon>
        <taxon>Actinomycetota</taxon>
        <taxon>Actinomycetes</taxon>
        <taxon>Micromonosporales</taxon>
        <taxon>Micromonosporaceae</taxon>
        <taxon>Salinispora</taxon>
    </lineage>
</organism>
<dbReference type="Proteomes" id="UP000000235">
    <property type="component" value="Chromosome"/>
</dbReference>
<evidence type="ECO:0000313" key="3">
    <source>
        <dbReference type="Proteomes" id="UP000000235"/>
    </source>
</evidence>
<dbReference type="STRING" id="369723.Strop_0035"/>
<feature type="region of interest" description="Disordered" evidence="1">
    <location>
        <begin position="1"/>
        <end position="21"/>
    </location>
</feature>
<protein>
    <submittedName>
        <fullName evidence="2">Uncharacterized protein</fullName>
    </submittedName>
</protein>
<dbReference type="eggNOG" id="ENOG5031SVW">
    <property type="taxonomic scope" value="Bacteria"/>
</dbReference>
<dbReference type="KEGG" id="stp:Strop_0035"/>
<gene>
    <name evidence="2" type="ordered locus">Strop_0035</name>
</gene>
<name>A4X0X0_SALTO</name>
<keyword evidence="3" id="KW-1185">Reference proteome</keyword>
<proteinExistence type="predicted"/>
<dbReference type="HOGENOM" id="CLU_111989_0_0_11"/>
<evidence type="ECO:0000313" key="2">
    <source>
        <dbReference type="EMBL" id="ABP52520.1"/>
    </source>
</evidence>
<feature type="region of interest" description="Disordered" evidence="1">
    <location>
        <begin position="74"/>
        <end position="107"/>
    </location>
</feature>
<evidence type="ECO:0000256" key="1">
    <source>
        <dbReference type="SAM" id="MobiDB-lite"/>
    </source>
</evidence>
<dbReference type="EMBL" id="CP000667">
    <property type="protein sequence ID" value="ABP52520.1"/>
    <property type="molecule type" value="Genomic_DNA"/>
</dbReference>
<reference evidence="3" key="1">
    <citation type="journal article" date="2007" name="Proc. Natl. Acad. Sci. U.S.A.">
        <title>Genome sequencing reveals complex secondary metabolome in the marine actinomycete Salinispora tropica.</title>
        <authorList>
            <person name="Udwary D.W."/>
            <person name="Zeigler L."/>
            <person name="Asolkar R.N."/>
            <person name="Singan V."/>
            <person name="Lapidus A."/>
            <person name="Fenical W."/>
            <person name="Jensen P.R."/>
            <person name="Moore B.S."/>
        </authorList>
    </citation>
    <scope>NUCLEOTIDE SEQUENCE [LARGE SCALE GENOMIC DNA]</scope>
    <source>
        <strain evidence="3">ATCC BAA-916 / DSM 44818 / CNB-440</strain>
    </source>
</reference>
<feature type="region of interest" description="Disordered" evidence="1">
    <location>
        <begin position="180"/>
        <end position="203"/>
    </location>
</feature>
<sequence length="203" mass="22410">MDGLAAAVGGKRTRPSVCRPNTNSSSIAPIWTDNPSATTDMQLACRTPLMHPVPYGGSRRVLLRSQTVVIPRSATTTPVGGAPPRGRRHMSPDNSRRRHRRPFLPGAHVLPRTGDVLHVTRAASVQFLRPIAFRVIRVLDWPTYDGWLWLDGYELNASGDAVSRRSIFVQQEGLDQIQAAPQRHPHTVGTQRRPLARTPARVG</sequence>